<dbReference type="KEGG" id="amt:Amet_2356"/>
<dbReference type="Proteomes" id="UP000001572">
    <property type="component" value="Chromosome"/>
</dbReference>
<gene>
    <name evidence="1" type="ordered locus">Amet_2356</name>
</gene>
<sequence>MKNKIGHLIQEKTVSSLVDLDFHNFIEMTEDGLSDEEMANELGVSRKYIKQLKDEIYRDY</sequence>
<dbReference type="AlphaFoldDB" id="A6TQP2"/>
<dbReference type="RefSeq" id="WP_012063485.1">
    <property type="nucleotide sequence ID" value="NC_009633.1"/>
</dbReference>
<keyword evidence="2" id="KW-1185">Reference proteome</keyword>
<accession>A6TQP2</accession>
<dbReference type="EMBL" id="CP000724">
    <property type="protein sequence ID" value="ABR48510.1"/>
    <property type="molecule type" value="Genomic_DNA"/>
</dbReference>
<organism evidence="1 2">
    <name type="scientific">Alkaliphilus metalliredigens (strain QYMF)</name>
    <dbReference type="NCBI Taxonomy" id="293826"/>
    <lineage>
        <taxon>Bacteria</taxon>
        <taxon>Bacillati</taxon>
        <taxon>Bacillota</taxon>
        <taxon>Clostridia</taxon>
        <taxon>Peptostreptococcales</taxon>
        <taxon>Natronincolaceae</taxon>
        <taxon>Alkaliphilus</taxon>
    </lineage>
</organism>
<evidence type="ECO:0000313" key="2">
    <source>
        <dbReference type="Proteomes" id="UP000001572"/>
    </source>
</evidence>
<name>A6TQP2_ALKMQ</name>
<dbReference type="HOGENOM" id="CLU_2930892_0_0_9"/>
<protein>
    <submittedName>
        <fullName evidence="1">Uncharacterized protein</fullName>
    </submittedName>
</protein>
<evidence type="ECO:0000313" key="1">
    <source>
        <dbReference type="EMBL" id="ABR48510.1"/>
    </source>
</evidence>
<dbReference type="OrthoDB" id="1955275at2"/>
<dbReference type="STRING" id="293826.Amet_2356"/>
<reference evidence="2" key="1">
    <citation type="journal article" date="2016" name="Genome Announc.">
        <title>Complete genome sequence of Alkaliphilus metalliredigens strain QYMF, an alkaliphilic and metal-reducing bacterium isolated from borax-contaminated leachate ponds.</title>
        <authorList>
            <person name="Hwang C."/>
            <person name="Copeland A."/>
            <person name="Lucas S."/>
            <person name="Lapidus A."/>
            <person name="Barry K."/>
            <person name="Detter J.C."/>
            <person name="Glavina Del Rio T."/>
            <person name="Hammon N."/>
            <person name="Israni S."/>
            <person name="Dalin E."/>
            <person name="Tice H."/>
            <person name="Pitluck S."/>
            <person name="Chertkov O."/>
            <person name="Brettin T."/>
            <person name="Bruce D."/>
            <person name="Han C."/>
            <person name="Schmutz J."/>
            <person name="Larimer F."/>
            <person name="Land M.L."/>
            <person name="Hauser L."/>
            <person name="Kyrpides N."/>
            <person name="Mikhailova N."/>
            <person name="Ye Q."/>
            <person name="Zhou J."/>
            <person name="Richardson P."/>
            <person name="Fields M.W."/>
        </authorList>
    </citation>
    <scope>NUCLEOTIDE SEQUENCE [LARGE SCALE GENOMIC DNA]</scope>
    <source>
        <strain evidence="2">QYMF</strain>
    </source>
</reference>
<proteinExistence type="predicted"/>